<sequence>MNAREPEFRVSARSRADFASDSISLRASSPRQRGRFCQACGCVFSSAAQVRTGVGRVGTRDRRRRSGRLAGVSPLTRSRCGGHSRRCADAAAGLKRSSVRNLSRRSHRT</sequence>
<dbReference type="EMBL" id="JAUYZG010000003">
    <property type="protein sequence ID" value="KAK2910781.1"/>
    <property type="molecule type" value="Genomic_DNA"/>
</dbReference>
<keyword evidence="3" id="KW-1185">Reference proteome</keyword>
<proteinExistence type="predicted"/>
<feature type="region of interest" description="Disordered" evidence="1">
    <location>
        <begin position="55"/>
        <end position="83"/>
    </location>
</feature>
<evidence type="ECO:0000313" key="3">
    <source>
        <dbReference type="Proteomes" id="UP001187343"/>
    </source>
</evidence>
<protein>
    <submittedName>
        <fullName evidence="2">Uncharacterized protein</fullName>
    </submittedName>
</protein>
<organism evidence="2 3">
    <name type="scientific">Cirrhinus molitorella</name>
    <name type="common">mud carp</name>
    <dbReference type="NCBI Taxonomy" id="172907"/>
    <lineage>
        <taxon>Eukaryota</taxon>
        <taxon>Metazoa</taxon>
        <taxon>Chordata</taxon>
        <taxon>Craniata</taxon>
        <taxon>Vertebrata</taxon>
        <taxon>Euteleostomi</taxon>
        <taxon>Actinopterygii</taxon>
        <taxon>Neopterygii</taxon>
        <taxon>Teleostei</taxon>
        <taxon>Ostariophysi</taxon>
        <taxon>Cypriniformes</taxon>
        <taxon>Cyprinidae</taxon>
        <taxon>Labeoninae</taxon>
        <taxon>Labeonini</taxon>
        <taxon>Cirrhinus</taxon>
    </lineage>
</organism>
<accession>A0AA88QCG0</accession>
<name>A0AA88QCG0_9TELE</name>
<comment type="caution">
    <text evidence="2">The sequence shown here is derived from an EMBL/GenBank/DDBJ whole genome shotgun (WGS) entry which is preliminary data.</text>
</comment>
<reference evidence="2" key="1">
    <citation type="submission" date="2023-08" db="EMBL/GenBank/DDBJ databases">
        <title>Chromosome-level Genome Assembly of mud carp (Cirrhinus molitorella).</title>
        <authorList>
            <person name="Liu H."/>
        </authorList>
    </citation>
    <scope>NUCLEOTIDE SEQUENCE</scope>
    <source>
        <strain evidence="2">Prfri</strain>
        <tissue evidence="2">Muscle</tissue>
    </source>
</reference>
<dbReference type="AlphaFoldDB" id="A0AA88QCG0"/>
<gene>
    <name evidence="2" type="ORF">Q8A67_002914</name>
</gene>
<evidence type="ECO:0000256" key="1">
    <source>
        <dbReference type="SAM" id="MobiDB-lite"/>
    </source>
</evidence>
<evidence type="ECO:0000313" key="2">
    <source>
        <dbReference type="EMBL" id="KAK2910781.1"/>
    </source>
</evidence>
<dbReference type="Proteomes" id="UP001187343">
    <property type="component" value="Unassembled WGS sequence"/>
</dbReference>